<organism evidence="5 6">
    <name type="scientific">Kistimonas scapharcae</name>
    <dbReference type="NCBI Taxonomy" id="1036133"/>
    <lineage>
        <taxon>Bacteria</taxon>
        <taxon>Pseudomonadati</taxon>
        <taxon>Pseudomonadota</taxon>
        <taxon>Gammaproteobacteria</taxon>
        <taxon>Oceanospirillales</taxon>
        <taxon>Endozoicomonadaceae</taxon>
        <taxon>Kistimonas</taxon>
    </lineage>
</organism>
<dbReference type="Pfam" id="PF03372">
    <property type="entry name" value="Exo_endo_phos"/>
    <property type="match status" value="1"/>
</dbReference>
<feature type="signal peptide" evidence="3">
    <location>
        <begin position="1"/>
        <end position="19"/>
    </location>
</feature>
<dbReference type="PROSITE" id="PS50231">
    <property type="entry name" value="RICIN_B_LECTIN"/>
    <property type="match status" value="1"/>
</dbReference>
<dbReference type="PANTHER" id="PTHR16320">
    <property type="entry name" value="SPHINGOMYELINASE FAMILY MEMBER"/>
    <property type="match status" value="1"/>
</dbReference>
<evidence type="ECO:0000256" key="1">
    <source>
        <dbReference type="ARBA" id="ARBA00022729"/>
    </source>
</evidence>
<gene>
    <name evidence="5" type="ORF">GCM10023116_27840</name>
</gene>
<dbReference type="Gene3D" id="3.60.10.10">
    <property type="entry name" value="Endonuclease/exonuclease/phosphatase"/>
    <property type="match status" value="1"/>
</dbReference>
<dbReference type="SUPFAM" id="SSF50370">
    <property type="entry name" value="Ricin B-like lectins"/>
    <property type="match status" value="1"/>
</dbReference>
<keyword evidence="1 3" id="KW-0732">Signal</keyword>
<dbReference type="CDD" id="cd23456">
    <property type="entry name" value="beta-trefoil_Ricin_SCDase"/>
    <property type="match status" value="1"/>
</dbReference>
<keyword evidence="2" id="KW-0378">Hydrolase</keyword>
<name>A0ABP8V3J9_9GAMM</name>
<feature type="domain" description="Ricin B lectin" evidence="4">
    <location>
        <begin position="446"/>
        <end position="568"/>
    </location>
</feature>
<dbReference type="PANTHER" id="PTHR16320:SF23">
    <property type="entry name" value="SPHINGOMYELINASE C 1"/>
    <property type="match status" value="1"/>
</dbReference>
<dbReference type="InterPro" id="IPR035992">
    <property type="entry name" value="Ricin_B-like_lectins"/>
</dbReference>
<comment type="caution">
    <text evidence="5">The sequence shown here is derived from an EMBL/GenBank/DDBJ whole genome shotgun (WGS) entry which is preliminary data.</text>
</comment>
<evidence type="ECO:0000256" key="2">
    <source>
        <dbReference type="ARBA" id="ARBA00022801"/>
    </source>
</evidence>
<dbReference type="Pfam" id="PF00652">
    <property type="entry name" value="Ricin_B_lectin"/>
    <property type="match status" value="1"/>
</dbReference>
<evidence type="ECO:0000313" key="5">
    <source>
        <dbReference type="EMBL" id="GAA4650501.1"/>
    </source>
</evidence>
<dbReference type="InterPro" id="IPR005135">
    <property type="entry name" value="Endo/exonuclease/phosphatase"/>
</dbReference>
<dbReference type="Proteomes" id="UP001500604">
    <property type="component" value="Unassembled WGS sequence"/>
</dbReference>
<protein>
    <recommendedName>
        <fullName evidence="4">Ricin B lectin domain-containing protein</fullName>
    </recommendedName>
</protein>
<dbReference type="InterPro" id="IPR000772">
    <property type="entry name" value="Ricin_B_lectin"/>
</dbReference>
<dbReference type="SUPFAM" id="SSF56219">
    <property type="entry name" value="DNase I-like"/>
    <property type="match status" value="1"/>
</dbReference>
<dbReference type="EMBL" id="BAABFL010000400">
    <property type="protein sequence ID" value="GAA4650501.1"/>
    <property type="molecule type" value="Genomic_DNA"/>
</dbReference>
<dbReference type="SMART" id="SM00458">
    <property type="entry name" value="RICIN"/>
    <property type="match status" value="1"/>
</dbReference>
<sequence>MTRLFQFLFLFCLSSSAFAESYVYLTNNTYETLQIETHVRGDTTLVAGEHYEQLAAEVPPLATRRVLRMNRDEGIKNGKTYFLDTRVSGSQSQVTLQQKLTGTLTFSKMWLSAASDSGDLTWFYDRDIHRQTLTFDGKQSTLAFRSQKARTSGDDLYYVIHNEHQQPTVQSSDKLKVLSYNTWILLPGLIAKKSAERLDAMLDIVSGYDVIVFQELFDNSLRQNFINRLDEEYPYFTRIVDETGKMEDGGIFIASRWPIEAEDQTVYDRCINDGCLAAKGAVYAKVNKMGNSYHLFGTHTHAYTGTEDIAVRAEHLQQLRDFIDSQNIPTSEPVLIAGDLNVDKVNYPGEHSQMLAILDATEPQATGAYPYSYDGHVNKWASNYREYLDYVLYSNRHLQPVNSTNALLTPRSIDAGLWGDWDISDHFPIEGSFTFPLPSKAPVESDGYRTITMSDLCLDGNSVINLAHTSLEACDGTDSQYWQFTAEGSIRNRENPNRCLDGMGVLNGTRLIVWDCHGGDNQRWMKDGKFIRSSQNPQKVIDAYQTSQGGGVGIWQYHGGNNQQWQWRQ</sequence>
<dbReference type="RefSeq" id="WP_345196691.1">
    <property type="nucleotide sequence ID" value="NZ_BAABFL010000400.1"/>
</dbReference>
<evidence type="ECO:0000259" key="4">
    <source>
        <dbReference type="SMART" id="SM00458"/>
    </source>
</evidence>
<dbReference type="InterPro" id="IPR036691">
    <property type="entry name" value="Endo/exonu/phosph_ase_sf"/>
</dbReference>
<dbReference type="InterPro" id="IPR017766">
    <property type="entry name" value="Sphingomyelinase/PLipase_C"/>
</dbReference>
<evidence type="ECO:0000256" key="3">
    <source>
        <dbReference type="SAM" id="SignalP"/>
    </source>
</evidence>
<dbReference type="InterPro" id="IPR038772">
    <property type="entry name" value="Sph/SMPD2-like"/>
</dbReference>
<dbReference type="Gene3D" id="2.80.10.50">
    <property type="match status" value="2"/>
</dbReference>
<reference evidence="6" key="1">
    <citation type="journal article" date="2019" name="Int. J. Syst. Evol. Microbiol.">
        <title>The Global Catalogue of Microorganisms (GCM) 10K type strain sequencing project: providing services to taxonomists for standard genome sequencing and annotation.</title>
        <authorList>
            <consortium name="The Broad Institute Genomics Platform"/>
            <consortium name="The Broad Institute Genome Sequencing Center for Infectious Disease"/>
            <person name="Wu L."/>
            <person name="Ma J."/>
        </authorList>
    </citation>
    <scope>NUCLEOTIDE SEQUENCE [LARGE SCALE GENOMIC DNA]</scope>
    <source>
        <strain evidence="6">JCM 17805</strain>
    </source>
</reference>
<keyword evidence="6" id="KW-1185">Reference proteome</keyword>
<evidence type="ECO:0000313" key="6">
    <source>
        <dbReference type="Proteomes" id="UP001500604"/>
    </source>
</evidence>
<dbReference type="CDD" id="cd09078">
    <property type="entry name" value="nSMase"/>
    <property type="match status" value="1"/>
</dbReference>
<proteinExistence type="predicted"/>
<accession>A0ABP8V3J9</accession>
<feature type="chain" id="PRO_5045243893" description="Ricin B lectin domain-containing protein" evidence="3">
    <location>
        <begin position="20"/>
        <end position="569"/>
    </location>
</feature>